<accession>K2QPT6</accession>
<reference evidence="8 9" key="1">
    <citation type="journal article" date="2012" name="J. Bacteriol.">
        <title>Draft Genome Sequence of Agrobacterium albertimagni Strain AOL15.</title>
        <authorList>
            <person name="Trimble W.L."/>
            <person name="Phung le T."/>
            <person name="Meyer F."/>
            <person name="Gilbert J.A."/>
            <person name="Silver S."/>
        </authorList>
    </citation>
    <scope>NUCLEOTIDE SEQUENCE [LARGE SCALE GENOMIC DNA]</scope>
    <source>
        <strain evidence="8 9">AOL15</strain>
    </source>
</reference>
<dbReference type="GO" id="GO:0006633">
    <property type="term" value="P:fatty acid biosynthetic process"/>
    <property type="evidence" value="ECO:0007669"/>
    <property type="project" value="TreeGrafter"/>
</dbReference>
<gene>
    <name evidence="8" type="ORF">QWE_23864</name>
</gene>
<evidence type="ECO:0000256" key="5">
    <source>
        <dbReference type="ARBA" id="ARBA00022840"/>
    </source>
</evidence>
<dbReference type="GO" id="GO:0004321">
    <property type="term" value="F:fatty-acyl-CoA synthase activity"/>
    <property type="evidence" value="ECO:0007669"/>
    <property type="project" value="TreeGrafter"/>
</dbReference>
<evidence type="ECO:0000313" key="8">
    <source>
        <dbReference type="EMBL" id="EKF56992.1"/>
    </source>
</evidence>
<keyword evidence="9" id="KW-1185">Reference proteome</keyword>
<dbReference type="GO" id="GO:0005524">
    <property type="term" value="F:ATP binding"/>
    <property type="evidence" value="ECO:0007669"/>
    <property type="project" value="UniProtKB-KW"/>
</dbReference>
<dbReference type="InterPro" id="IPR045851">
    <property type="entry name" value="AMP-bd_C_sf"/>
</dbReference>
<dbReference type="FunFam" id="3.30.300.30:FF:000005">
    <property type="entry name" value="Acyl-coenzyme A synthetase ACSM5, mitochondrial"/>
    <property type="match status" value="1"/>
</dbReference>
<evidence type="ECO:0000313" key="9">
    <source>
        <dbReference type="Proteomes" id="UP000007123"/>
    </source>
</evidence>
<dbReference type="PROSITE" id="PS00455">
    <property type="entry name" value="AMP_BINDING"/>
    <property type="match status" value="1"/>
</dbReference>
<organism evidence="8 9">
    <name type="scientific">Agrobacterium albertimagni AOL15</name>
    <dbReference type="NCBI Taxonomy" id="1156935"/>
    <lineage>
        <taxon>Bacteria</taxon>
        <taxon>Pseudomonadati</taxon>
        <taxon>Pseudomonadota</taxon>
        <taxon>Alphaproteobacteria</taxon>
        <taxon>Hyphomicrobiales</taxon>
        <taxon>Rhizobiaceae</taxon>
        <taxon>Rhizobium/Agrobacterium group</taxon>
        <taxon>Agrobacterium</taxon>
    </lineage>
</organism>
<dbReference type="STRING" id="1156935.QWE_23864"/>
<evidence type="ECO:0000256" key="1">
    <source>
        <dbReference type="ARBA" id="ARBA00006432"/>
    </source>
</evidence>
<dbReference type="PATRIC" id="fig|1156935.5.peg.4858"/>
<protein>
    <submittedName>
        <fullName evidence="8">AMP-(Fatty) acid ligase</fullName>
    </submittedName>
</protein>
<keyword evidence="5" id="KW-0067">ATP-binding</keyword>
<dbReference type="EMBL" id="ALJF01000025">
    <property type="protein sequence ID" value="EKF56992.1"/>
    <property type="molecule type" value="Genomic_DNA"/>
</dbReference>
<dbReference type="Proteomes" id="UP000007123">
    <property type="component" value="Unassembled WGS sequence"/>
</dbReference>
<keyword evidence="3" id="KW-0479">Metal-binding</keyword>
<dbReference type="GO" id="GO:0015645">
    <property type="term" value="F:fatty acid ligase activity"/>
    <property type="evidence" value="ECO:0007669"/>
    <property type="project" value="TreeGrafter"/>
</dbReference>
<proteinExistence type="inferred from homology"/>
<dbReference type="SUPFAM" id="SSF56801">
    <property type="entry name" value="Acetyl-CoA synthetase-like"/>
    <property type="match status" value="1"/>
</dbReference>
<evidence type="ECO:0000256" key="3">
    <source>
        <dbReference type="ARBA" id="ARBA00022723"/>
    </source>
</evidence>
<evidence type="ECO:0000259" key="7">
    <source>
        <dbReference type="Pfam" id="PF13193"/>
    </source>
</evidence>
<dbReference type="InterPro" id="IPR020845">
    <property type="entry name" value="AMP-binding_CS"/>
</dbReference>
<dbReference type="InterPro" id="IPR051087">
    <property type="entry name" value="Mitochondrial_ACSM"/>
</dbReference>
<sequence>MLLEPRETFEALRREFRWKIPNDFNIGRVVADDWAAKHPERVCLQHFSPDGRHLSMTYGELSSQSSALAEALTELGVFRGDRVALLMPQCFETFIAHVAIYKMGAITLPLALLFGEEALEYRLRDAGARVIVTNSFGLQRLKAIKARLPALQTVISVDGPGPDVIGFRSMIEGRSGMFDIVESGPDTPALMIYTSGTTGPPKGALHGHRVLAGHIPGFQLAHDFLPQPDDKIWTPSDWAWAGGLLNALLPALMLGVPVVSSPAQKFDPHMAFRIMAEMKVRNAFIPPTALRLLKSVEKPREAYDLVLRSIGSAGESLGRETYEWVKTALGIVPNEFYGQTECNFVLSSAAHLGISKGGFIGKAVPGHEVAIIDAEGRELPAGETGQVAIKRPDPVMFLGYWNNDKATAEKFVGDWMKTGDLGRQDEEGYVQFFGRDDDVITSSGYRIGPAEIEDCLIGHPAVRLAAVIGKPDVLRTEIVKAFVVLQDGYTAQPALSAEIRDWVKNRLSMHEYPREVEFVTELPLTTSGKVIRRLLRDQEIAKAS</sequence>
<feature type="domain" description="AMP-dependent synthetase/ligase" evidence="6">
    <location>
        <begin position="32"/>
        <end position="401"/>
    </location>
</feature>
<comment type="caution">
    <text evidence="8">The sequence shown here is derived from an EMBL/GenBank/DDBJ whole genome shotgun (WGS) entry which is preliminary data.</text>
</comment>
<dbReference type="Pfam" id="PF00501">
    <property type="entry name" value="AMP-binding"/>
    <property type="match status" value="1"/>
</dbReference>
<dbReference type="GO" id="GO:0046872">
    <property type="term" value="F:metal ion binding"/>
    <property type="evidence" value="ECO:0007669"/>
    <property type="project" value="UniProtKB-KW"/>
</dbReference>
<dbReference type="Gene3D" id="3.30.300.30">
    <property type="match status" value="1"/>
</dbReference>
<feature type="domain" description="AMP-binding enzyme C-terminal" evidence="7">
    <location>
        <begin position="451"/>
        <end position="529"/>
    </location>
</feature>
<dbReference type="Pfam" id="PF13193">
    <property type="entry name" value="AMP-binding_C"/>
    <property type="match status" value="1"/>
</dbReference>
<dbReference type="InterPro" id="IPR000873">
    <property type="entry name" value="AMP-dep_synth/lig_dom"/>
</dbReference>
<dbReference type="AlphaFoldDB" id="K2QPT6"/>
<evidence type="ECO:0000256" key="4">
    <source>
        <dbReference type="ARBA" id="ARBA00022741"/>
    </source>
</evidence>
<comment type="similarity">
    <text evidence="1">Belongs to the ATP-dependent AMP-binding enzyme family.</text>
</comment>
<dbReference type="GO" id="GO:0006637">
    <property type="term" value="P:acyl-CoA metabolic process"/>
    <property type="evidence" value="ECO:0007669"/>
    <property type="project" value="TreeGrafter"/>
</dbReference>
<dbReference type="GO" id="GO:0016405">
    <property type="term" value="F:CoA-ligase activity"/>
    <property type="evidence" value="ECO:0007669"/>
    <property type="project" value="UniProtKB-ARBA"/>
</dbReference>
<evidence type="ECO:0000259" key="6">
    <source>
        <dbReference type="Pfam" id="PF00501"/>
    </source>
</evidence>
<dbReference type="Gene3D" id="3.40.50.12780">
    <property type="entry name" value="N-terminal domain of ligase-like"/>
    <property type="match status" value="1"/>
</dbReference>
<evidence type="ECO:0000256" key="2">
    <source>
        <dbReference type="ARBA" id="ARBA00022598"/>
    </source>
</evidence>
<dbReference type="PANTHER" id="PTHR43605">
    <property type="entry name" value="ACYL-COENZYME A SYNTHETASE"/>
    <property type="match status" value="1"/>
</dbReference>
<dbReference type="OrthoDB" id="9803968at2"/>
<dbReference type="PANTHER" id="PTHR43605:SF10">
    <property type="entry name" value="ACYL-COA SYNTHETASE MEDIUM CHAIN FAMILY MEMBER 3"/>
    <property type="match status" value="1"/>
</dbReference>
<dbReference type="InterPro" id="IPR042099">
    <property type="entry name" value="ANL_N_sf"/>
</dbReference>
<dbReference type="InterPro" id="IPR025110">
    <property type="entry name" value="AMP-bd_C"/>
</dbReference>
<keyword evidence="2 8" id="KW-0436">Ligase</keyword>
<dbReference type="RefSeq" id="WP_006728755.1">
    <property type="nucleotide sequence ID" value="NZ_ALJF01000025.1"/>
</dbReference>
<name>K2QPT6_9HYPH</name>
<keyword evidence="4" id="KW-0547">Nucleotide-binding</keyword>
<dbReference type="eggNOG" id="COG0365">
    <property type="taxonomic scope" value="Bacteria"/>
</dbReference>